<reference evidence="4 5" key="2">
    <citation type="submission" date="2018-11" db="EMBL/GenBank/DDBJ databases">
        <authorList>
            <consortium name="Pathogen Informatics"/>
        </authorList>
    </citation>
    <scope>NUCLEOTIDE SEQUENCE [LARGE SCALE GENOMIC DNA]</scope>
</reference>
<dbReference type="PANTHER" id="PTHR15069:SF1">
    <property type="entry name" value="PROTEASOME ASSEMBLY CHAPERONE 1"/>
    <property type="match status" value="1"/>
</dbReference>
<evidence type="ECO:0000256" key="2">
    <source>
        <dbReference type="ARBA" id="ARBA00019180"/>
    </source>
</evidence>
<dbReference type="OrthoDB" id="17536at2759"/>
<evidence type="ECO:0000256" key="1">
    <source>
        <dbReference type="ARBA" id="ARBA00005261"/>
    </source>
</evidence>
<keyword evidence="5" id="KW-1185">Reference proteome</keyword>
<evidence type="ECO:0000313" key="5">
    <source>
        <dbReference type="Proteomes" id="UP000282613"/>
    </source>
</evidence>
<dbReference type="Pfam" id="PF16094">
    <property type="entry name" value="PAC1"/>
    <property type="match status" value="1"/>
</dbReference>
<keyword evidence="3" id="KW-0143">Chaperone</keyword>
<organism evidence="6">
    <name type="scientific">Taenia asiatica</name>
    <name type="common">Asian tapeworm</name>
    <dbReference type="NCBI Taxonomy" id="60517"/>
    <lineage>
        <taxon>Eukaryota</taxon>
        <taxon>Metazoa</taxon>
        <taxon>Spiralia</taxon>
        <taxon>Lophotrochozoa</taxon>
        <taxon>Platyhelminthes</taxon>
        <taxon>Cestoda</taxon>
        <taxon>Eucestoda</taxon>
        <taxon>Cyclophyllidea</taxon>
        <taxon>Taeniidae</taxon>
        <taxon>Taenia</taxon>
    </lineage>
</organism>
<comment type="similarity">
    <text evidence="1">Belongs to the PSMG1 family.</text>
</comment>
<dbReference type="InterPro" id="IPR016565">
    <property type="entry name" value="Proteasome_assmbl_chp_1"/>
</dbReference>
<dbReference type="AlphaFoldDB" id="A0A0R3W599"/>
<sequence length="254" mass="27651">MATLFPKKVPAFTRALGGSDDVSDLGTDLLIEADVLVTSYTNCNQKVNALVIGIGSAQCEVLSTNIDFSKAVKAKVIDLTVSNRVVMSCSAFIFGQSSVVWMCDTQERDSCYGFGKWVDALLSSFLLDQDTFIYLITDSPASEFQSDFKPSTPFIRTLKTPRASGLCCPEIKLLEPPNIVSGFAAPIMAHCIYHSLPACILIIYYENLRASPAKSDIFPVLSPILGAIGGLRPFILPDHVSSKATVQNFDQMYI</sequence>
<dbReference type="PANTHER" id="PTHR15069">
    <property type="entry name" value="PROTEASOME ASSEMBLY CHAPERONE 1"/>
    <property type="match status" value="1"/>
</dbReference>
<dbReference type="Proteomes" id="UP000282613">
    <property type="component" value="Unassembled WGS sequence"/>
</dbReference>
<gene>
    <name evidence="4" type="ORF">TASK_LOCUS5281</name>
</gene>
<dbReference type="GO" id="GO:0005783">
    <property type="term" value="C:endoplasmic reticulum"/>
    <property type="evidence" value="ECO:0007669"/>
    <property type="project" value="InterPro"/>
</dbReference>
<evidence type="ECO:0000313" key="6">
    <source>
        <dbReference type="WBParaSite" id="TASK_0000528001-mRNA-1"/>
    </source>
</evidence>
<evidence type="ECO:0000313" key="4">
    <source>
        <dbReference type="EMBL" id="VDK34818.1"/>
    </source>
</evidence>
<dbReference type="EMBL" id="UYRS01018405">
    <property type="protein sequence ID" value="VDK34818.1"/>
    <property type="molecule type" value="Genomic_DNA"/>
</dbReference>
<dbReference type="GO" id="GO:0080129">
    <property type="term" value="P:proteasome core complex assembly"/>
    <property type="evidence" value="ECO:0007669"/>
    <property type="project" value="TreeGrafter"/>
</dbReference>
<reference evidence="6" key="1">
    <citation type="submission" date="2017-02" db="UniProtKB">
        <authorList>
            <consortium name="WormBaseParasite"/>
        </authorList>
    </citation>
    <scope>IDENTIFICATION</scope>
</reference>
<accession>A0A0R3W599</accession>
<protein>
    <recommendedName>
        <fullName evidence="2">Proteasome assembly chaperone 1</fullName>
    </recommendedName>
</protein>
<name>A0A0R3W599_TAEAS</name>
<dbReference type="GO" id="GO:0070628">
    <property type="term" value="F:proteasome binding"/>
    <property type="evidence" value="ECO:0007669"/>
    <property type="project" value="TreeGrafter"/>
</dbReference>
<evidence type="ECO:0000256" key="3">
    <source>
        <dbReference type="ARBA" id="ARBA00023186"/>
    </source>
</evidence>
<dbReference type="WBParaSite" id="TASK_0000528001-mRNA-1">
    <property type="protein sequence ID" value="TASK_0000528001-mRNA-1"/>
    <property type="gene ID" value="TASK_0000528001"/>
</dbReference>
<proteinExistence type="inferred from homology"/>